<keyword evidence="3 7" id="KW-0853">WD repeat</keyword>
<feature type="repeat" description="WD" evidence="7">
    <location>
        <begin position="254"/>
        <end position="270"/>
    </location>
</feature>
<comment type="caution">
    <text evidence="9">The sequence shown here is derived from an EMBL/GenBank/DDBJ whole genome shotgun (WGS) entry which is preliminary data.</text>
</comment>
<dbReference type="AlphaFoldDB" id="A0ABD3X9E2"/>
<protein>
    <recommendedName>
        <fullName evidence="8">Histone-binding protein RBBP4-like N-terminal domain-containing protein</fullName>
    </recommendedName>
</protein>
<feature type="repeat" description="WD" evidence="7">
    <location>
        <begin position="159"/>
        <end position="195"/>
    </location>
</feature>
<dbReference type="PANTHER" id="PTHR22850">
    <property type="entry name" value="WD40 REPEAT FAMILY"/>
    <property type="match status" value="1"/>
</dbReference>
<dbReference type="PROSITE" id="PS00678">
    <property type="entry name" value="WD_REPEATS_1"/>
    <property type="match status" value="1"/>
</dbReference>
<accession>A0ABD3X9E2</accession>
<dbReference type="InterPro" id="IPR020472">
    <property type="entry name" value="WD40_PAC1"/>
</dbReference>
<evidence type="ECO:0000313" key="9">
    <source>
        <dbReference type="EMBL" id="KAL3882345.1"/>
    </source>
</evidence>
<dbReference type="InterPro" id="IPR050459">
    <property type="entry name" value="WD_repeat_RBAP46/RBAP48/MSI1"/>
</dbReference>
<dbReference type="SUPFAM" id="SSF50978">
    <property type="entry name" value="WD40 repeat-like"/>
    <property type="match status" value="1"/>
</dbReference>
<feature type="repeat" description="WD" evidence="7">
    <location>
        <begin position="209"/>
        <end position="242"/>
    </location>
</feature>
<comment type="similarity">
    <text evidence="2">Belongs to the WD repeat RBAP46/RBAP48/MSI1 family.</text>
</comment>
<evidence type="ECO:0000259" key="8">
    <source>
        <dbReference type="Pfam" id="PF12265"/>
    </source>
</evidence>
<dbReference type="EMBL" id="JBJQND010000003">
    <property type="protein sequence ID" value="KAL3882345.1"/>
    <property type="molecule type" value="Genomic_DNA"/>
</dbReference>
<evidence type="ECO:0000256" key="7">
    <source>
        <dbReference type="PROSITE-ProRule" id="PRU00221"/>
    </source>
</evidence>
<gene>
    <name evidence="9" type="ORF">ACJMK2_028698</name>
</gene>
<reference evidence="9 10" key="1">
    <citation type="submission" date="2024-11" db="EMBL/GenBank/DDBJ databases">
        <title>Chromosome-level genome assembly of the freshwater bivalve Anodonta woodiana.</title>
        <authorList>
            <person name="Chen X."/>
        </authorList>
    </citation>
    <scope>NUCLEOTIDE SEQUENCE [LARGE SCALE GENOMIC DNA]</scope>
    <source>
        <strain evidence="9">MN2024</strain>
        <tissue evidence="9">Gills</tissue>
    </source>
</reference>
<dbReference type="Proteomes" id="UP001634394">
    <property type="component" value="Unassembled WGS sequence"/>
</dbReference>
<organism evidence="9 10">
    <name type="scientific">Sinanodonta woodiana</name>
    <name type="common">Chinese pond mussel</name>
    <name type="synonym">Anodonta woodiana</name>
    <dbReference type="NCBI Taxonomy" id="1069815"/>
    <lineage>
        <taxon>Eukaryota</taxon>
        <taxon>Metazoa</taxon>
        <taxon>Spiralia</taxon>
        <taxon>Lophotrochozoa</taxon>
        <taxon>Mollusca</taxon>
        <taxon>Bivalvia</taxon>
        <taxon>Autobranchia</taxon>
        <taxon>Heteroconchia</taxon>
        <taxon>Palaeoheterodonta</taxon>
        <taxon>Unionida</taxon>
        <taxon>Unionoidea</taxon>
        <taxon>Unionidae</taxon>
        <taxon>Unioninae</taxon>
        <taxon>Sinanodonta</taxon>
    </lineage>
</organism>
<dbReference type="GO" id="GO:0005634">
    <property type="term" value="C:nucleus"/>
    <property type="evidence" value="ECO:0007669"/>
    <property type="project" value="UniProtKB-SubCell"/>
</dbReference>
<dbReference type="PROSITE" id="PS50082">
    <property type="entry name" value="WD_REPEATS_2"/>
    <property type="match status" value="3"/>
</dbReference>
<dbReference type="Pfam" id="PF12265">
    <property type="entry name" value="CAF1C_H4-bd"/>
    <property type="match status" value="1"/>
</dbReference>
<keyword evidence="6" id="KW-0539">Nucleus</keyword>
<feature type="domain" description="Histone-binding protein RBBP4-like N-terminal" evidence="8">
    <location>
        <begin position="27"/>
        <end position="79"/>
    </location>
</feature>
<dbReference type="InterPro" id="IPR019775">
    <property type="entry name" value="WD40_repeat_CS"/>
</dbReference>
<proteinExistence type="inferred from homology"/>
<evidence type="ECO:0000256" key="1">
    <source>
        <dbReference type="ARBA" id="ARBA00004123"/>
    </source>
</evidence>
<evidence type="ECO:0000256" key="5">
    <source>
        <dbReference type="ARBA" id="ARBA00022853"/>
    </source>
</evidence>
<evidence type="ECO:0000256" key="3">
    <source>
        <dbReference type="ARBA" id="ARBA00022574"/>
    </source>
</evidence>
<dbReference type="GO" id="GO:0006325">
    <property type="term" value="P:chromatin organization"/>
    <property type="evidence" value="ECO:0007669"/>
    <property type="project" value="UniProtKB-KW"/>
</dbReference>
<dbReference type="InterPro" id="IPR015943">
    <property type="entry name" value="WD40/YVTN_repeat-like_dom_sf"/>
</dbReference>
<comment type="subcellular location">
    <subcellularLocation>
        <location evidence="1">Nucleus</location>
    </subcellularLocation>
</comment>
<keyword evidence="5" id="KW-0156">Chromatin regulator</keyword>
<dbReference type="PROSITE" id="PS50294">
    <property type="entry name" value="WD_REPEATS_REGION"/>
    <property type="match status" value="2"/>
</dbReference>
<evidence type="ECO:0000256" key="2">
    <source>
        <dbReference type="ARBA" id="ARBA00009341"/>
    </source>
</evidence>
<evidence type="ECO:0000256" key="4">
    <source>
        <dbReference type="ARBA" id="ARBA00022737"/>
    </source>
</evidence>
<keyword evidence="10" id="KW-1185">Reference proteome</keyword>
<sequence length="361" mass="41103">MTEQEGRLSHAEEEILSDEDSDAYFNDFLVRHTLKERSITIQWLPVVTRPEGEDYSLHRLLLGTYTGQDQQNYLMIVTVIASVKVPHENHDCFNESESDRWNIEMKIYHQGEVNKVCYNPRNPCLIGTNNSSGDVLIFDSTKQPSVPDPSRKCTPELILKGHTQEGFGLSWNPIINGCIISASDDTTICLWDVNTTPTQGGTIDAMTIFTEHTSIVNDVAWHPSHQTMFGSVADDKRFKIWDTWLTCTAHICILATGSADENIVVWDIRNLSRKLYSVTTFQDANYQVHWSPHEKILASSGIDKNQSPLVDVICLERDGDVYELSWNLNEPWLISCVSDFGDVTIWQLAEHHYQQSLNVER</sequence>
<dbReference type="SMART" id="SM00320">
    <property type="entry name" value="WD40"/>
    <property type="match status" value="5"/>
</dbReference>
<dbReference type="Pfam" id="PF00400">
    <property type="entry name" value="WD40"/>
    <property type="match status" value="2"/>
</dbReference>
<evidence type="ECO:0000256" key="6">
    <source>
        <dbReference type="ARBA" id="ARBA00023242"/>
    </source>
</evidence>
<dbReference type="Gene3D" id="2.130.10.10">
    <property type="entry name" value="YVTN repeat-like/Quinoprotein amine dehydrogenase"/>
    <property type="match status" value="1"/>
</dbReference>
<dbReference type="InterPro" id="IPR036322">
    <property type="entry name" value="WD40_repeat_dom_sf"/>
</dbReference>
<dbReference type="InterPro" id="IPR022052">
    <property type="entry name" value="Histone-bd_RBBP4-like_N"/>
</dbReference>
<keyword evidence="4" id="KW-0677">Repeat</keyword>
<name>A0ABD3X9E2_SINWO</name>
<evidence type="ECO:0000313" key="10">
    <source>
        <dbReference type="Proteomes" id="UP001634394"/>
    </source>
</evidence>
<dbReference type="PRINTS" id="PR00320">
    <property type="entry name" value="GPROTEINBRPT"/>
</dbReference>
<dbReference type="InterPro" id="IPR001680">
    <property type="entry name" value="WD40_rpt"/>
</dbReference>